<dbReference type="GO" id="GO:0004930">
    <property type="term" value="F:G protein-coupled receptor activity"/>
    <property type="evidence" value="ECO:0007669"/>
    <property type="project" value="InterPro"/>
</dbReference>
<comment type="caution">
    <text evidence="6">The sequence shown here is derived from an EMBL/GenBank/DDBJ whole genome shotgun (WGS) entry which is preliminary data.</text>
</comment>
<comment type="subcellular location">
    <subcellularLocation>
        <location evidence="1">Membrane</location>
    </subcellularLocation>
</comment>
<reference evidence="6 7" key="1">
    <citation type="submission" date="2019-04" db="EMBL/GenBank/DDBJ databases">
        <title>Annotation for the trematode Fasciola gigantica.</title>
        <authorList>
            <person name="Choi Y.-J."/>
        </authorList>
    </citation>
    <scope>NUCLEOTIDE SEQUENCE [LARGE SCALE GENOMIC DNA]</scope>
    <source>
        <strain evidence="6">Uganda_cow_1</strain>
    </source>
</reference>
<feature type="transmembrane region" description="Helical" evidence="5">
    <location>
        <begin position="24"/>
        <end position="44"/>
    </location>
</feature>
<dbReference type="AlphaFoldDB" id="A0A504Y883"/>
<keyword evidence="4 5" id="KW-0472">Membrane</keyword>
<evidence type="ECO:0008006" key="8">
    <source>
        <dbReference type="Google" id="ProtNLM"/>
    </source>
</evidence>
<dbReference type="PRINTS" id="PR00237">
    <property type="entry name" value="GPCRRHODOPSN"/>
</dbReference>
<evidence type="ECO:0000256" key="1">
    <source>
        <dbReference type="ARBA" id="ARBA00004370"/>
    </source>
</evidence>
<keyword evidence="2 5" id="KW-0812">Transmembrane</keyword>
<keyword evidence="7" id="KW-1185">Reference proteome</keyword>
<evidence type="ECO:0000256" key="2">
    <source>
        <dbReference type="ARBA" id="ARBA00022692"/>
    </source>
</evidence>
<gene>
    <name evidence="6" type="ORF">FGIG_09729</name>
</gene>
<name>A0A504Y883_FASGI</name>
<dbReference type="EMBL" id="SUNJ01014639">
    <property type="protein sequence ID" value="TPP56345.1"/>
    <property type="molecule type" value="Genomic_DNA"/>
</dbReference>
<evidence type="ECO:0000313" key="6">
    <source>
        <dbReference type="EMBL" id="TPP56345.1"/>
    </source>
</evidence>
<evidence type="ECO:0000256" key="5">
    <source>
        <dbReference type="SAM" id="Phobius"/>
    </source>
</evidence>
<evidence type="ECO:0000256" key="4">
    <source>
        <dbReference type="ARBA" id="ARBA00023136"/>
    </source>
</evidence>
<proteinExistence type="predicted"/>
<keyword evidence="3 5" id="KW-1133">Transmembrane helix</keyword>
<sequence>MSGPVIAAMEIDNWSIWTNGLFRFVYFILLLLALLGNVLVIMTIRANKRLHLGARYSIASQALTDLLMAIGPIPLAPPCMPISGTGRLLIKRGVLCGSDQVYYW</sequence>
<protein>
    <recommendedName>
        <fullName evidence="8">G-protein coupled receptors family 1 profile domain-containing protein</fullName>
    </recommendedName>
</protein>
<dbReference type="Gene3D" id="1.20.1070.10">
    <property type="entry name" value="Rhodopsin 7-helix transmembrane proteins"/>
    <property type="match status" value="1"/>
</dbReference>
<dbReference type="InterPro" id="IPR000276">
    <property type="entry name" value="GPCR_Rhodpsn"/>
</dbReference>
<evidence type="ECO:0000313" key="7">
    <source>
        <dbReference type="Proteomes" id="UP000316759"/>
    </source>
</evidence>
<accession>A0A504Y883</accession>
<organism evidence="6 7">
    <name type="scientific">Fasciola gigantica</name>
    <name type="common">Giant liver fluke</name>
    <dbReference type="NCBI Taxonomy" id="46835"/>
    <lineage>
        <taxon>Eukaryota</taxon>
        <taxon>Metazoa</taxon>
        <taxon>Spiralia</taxon>
        <taxon>Lophotrochozoa</taxon>
        <taxon>Platyhelminthes</taxon>
        <taxon>Trematoda</taxon>
        <taxon>Digenea</taxon>
        <taxon>Plagiorchiida</taxon>
        <taxon>Echinostomata</taxon>
        <taxon>Echinostomatoidea</taxon>
        <taxon>Fasciolidae</taxon>
        <taxon>Fasciola</taxon>
    </lineage>
</organism>
<dbReference type="SUPFAM" id="SSF81321">
    <property type="entry name" value="Family A G protein-coupled receptor-like"/>
    <property type="match status" value="1"/>
</dbReference>
<dbReference type="GO" id="GO:0016020">
    <property type="term" value="C:membrane"/>
    <property type="evidence" value="ECO:0007669"/>
    <property type="project" value="UniProtKB-SubCell"/>
</dbReference>
<evidence type="ECO:0000256" key="3">
    <source>
        <dbReference type="ARBA" id="ARBA00022989"/>
    </source>
</evidence>
<dbReference type="Proteomes" id="UP000316759">
    <property type="component" value="Unassembled WGS sequence"/>
</dbReference>